<keyword evidence="7" id="KW-1185">Reference proteome</keyword>
<dbReference type="Gene3D" id="3.30.40.10">
    <property type="entry name" value="Zinc/RING finger domain, C3HC4 (zinc finger)"/>
    <property type="match status" value="1"/>
</dbReference>
<evidence type="ECO:0000259" key="4">
    <source>
        <dbReference type="PROSITE" id="PS50006"/>
    </source>
</evidence>
<gene>
    <name evidence="6" type="ORF">SteCoe_23351</name>
</gene>
<dbReference type="Pfam" id="PF00498">
    <property type="entry name" value="FHA"/>
    <property type="match status" value="1"/>
</dbReference>
<evidence type="ECO:0008006" key="8">
    <source>
        <dbReference type="Google" id="ProtNLM"/>
    </source>
</evidence>
<organism evidence="6 7">
    <name type="scientific">Stentor coeruleus</name>
    <dbReference type="NCBI Taxonomy" id="5963"/>
    <lineage>
        <taxon>Eukaryota</taxon>
        <taxon>Sar</taxon>
        <taxon>Alveolata</taxon>
        <taxon>Ciliophora</taxon>
        <taxon>Postciliodesmatophora</taxon>
        <taxon>Heterotrichea</taxon>
        <taxon>Heterotrichida</taxon>
        <taxon>Stentoridae</taxon>
        <taxon>Stentor</taxon>
    </lineage>
</organism>
<dbReference type="GO" id="GO:0008270">
    <property type="term" value="F:zinc ion binding"/>
    <property type="evidence" value="ECO:0007669"/>
    <property type="project" value="UniProtKB-KW"/>
</dbReference>
<dbReference type="Gene3D" id="2.60.200.20">
    <property type="match status" value="1"/>
</dbReference>
<dbReference type="SUPFAM" id="SSF57850">
    <property type="entry name" value="RING/U-box"/>
    <property type="match status" value="1"/>
</dbReference>
<dbReference type="OrthoDB" id="264354at2759"/>
<dbReference type="InterPro" id="IPR008984">
    <property type="entry name" value="SMAD_FHA_dom_sf"/>
</dbReference>
<dbReference type="InterPro" id="IPR013083">
    <property type="entry name" value="Znf_RING/FYVE/PHD"/>
</dbReference>
<dbReference type="Proteomes" id="UP000187209">
    <property type="component" value="Unassembled WGS sequence"/>
</dbReference>
<dbReference type="PROSITE" id="PS50006">
    <property type="entry name" value="FHA_DOMAIN"/>
    <property type="match status" value="1"/>
</dbReference>
<dbReference type="EMBL" id="MPUH01000592">
    <property type="protein sequence ID" value="OMJ77125.1"/>
    <property type="molecule type" value="Genomic_DNA"/>
</dbReference>
<protein>
    <recommendedName>
        <fullName evidence="8">FHA domain-containing protein</fullName>
    </recommendedName>
</protein>
<dbReference type="PROSITE" id="PS51292">
    <property type="entry name" value="ZF_RING_CH"/>
    <property type="match status" value="1"/>
</dbReference>
<sequence length="460" mass="53331">MQKPVSVDLDIFVWPRDSYGLFDYESSKVYRKTLVIGTSCTLLRKDNEVFPSGSRPKEDLNDSKKLFKIQKLENGHYIINPIVYQPNKRPDRSKFEKLWLAVRGFSNSTKGYRLCEGDVIRLGRMKFRIKEMHGPSNCKRIENFKLADILNLRINTESSEEGEISFKLPCRICLSEVYVNDNPLISPCKCAGTMKYIHLSCLQMCLKSKINTRSSESALSFSWKTMSCDLCKKTYPHKFNISGNIVELIEIPKPSERYLILESLCKDKNSNKGLHVLSFYNKNTLKLGRGHDCELRVSDISVSRIHAQIVMVGDHFYLEDHNSKFGTLIQIKRPVALSQYDEYWFQSGRSLSKVSINKPWSMFCSCFNYTVSPFDYQYDDFQLYPINTGIALSKQYIQIEKYREHPNLLYEYNQLGFNSSYDEEASCANLIEEVEIAEQSFRHEILDISAEKSNAFSYNM</sequence>
<dbReference type="Pfam" id="PF12906">
    <property type="entry name" value="RINGv"/>
    <property type="match status" value="1"/>
</dbReference>
<evidence type="ECO:0000256" key="1">
    <source>
        <dbReference type="ARBA" id="ARBA00022723"/>
    </source>
</evidence>
<evidence type="ECO:0000256" key="3">
    <source>
        <dbReference type="ARBA" id="ARBA00022833"/>
    </source>
</evidence>
<feature type="domain" description="RING-CH-type" evidence="5">
    <location>
        <begin position="162"/>
        <end position="238"/>
    </location>
</feature>
<keyword evidence="2" id="KW-0863">Zinc-finger</keyword>
<dbReference type="InterPro" id="IPR011016">
    <property type="entry name" value="Znf_RING-CH"/>
</dbReference>
<evidence type="ECO:0000313" key="7">
    <source>
        <dbReference type="Proteomes" id="UP000187209"/>
    </source>
</evidence>
<evidence type="ECO:0000256" key="2">
    <source>
        <dbReference type="ARBA" id="ARBA00022771"/>
    </source>
</evidence>
<proteinExistence type="predicted"/>
<name>A0A1R2BKI1_9CILI</name>
<evidence type="ECO:0000259" key="5">
    <source>
        <dbReference type="PROSITE" id="PS51292"/>
    </source>
</evidence>
<feature type="domain" description="FHA" evidence="4">
    <location>
        <begin position="285"/>
        <end position="334"/>
    </location>
</feature>
<dbReference type="AlphaFoldDB" id="A0A1R2BKI1"/>
<dbReference type="PANTHER" id="PTHR46210">
    <property type="entry name" value="FHA DOMAIN-CONTAINING PROTEIN"/>
    <property type="match status" value="1"/>
</dbReference>
<dbReference type="SUPFAM" id="SSF49879">
    <property type="entry name" value="SMAD/FHA domain"/>
    <property type="match status" value="1"/>
</dbReference>
<evidence type="ECO:0000313" key="6">
    <source>
        <dbReference type="EMBL" id="OMJ77125.1"/>
    </source>
</evidence>
<keyword evidence="3" id="KW-0862">Zinc</keyword>
<keyword evidence="1" id="KW-0479">Metal-binding</keyword>
<dbReference type="CDD" id="cd00060">
    <property type="entry name" value="FHA"/>
    <property type="match status" value="1"/>
</dbReference>
<dbReference type="SMART" id="SM00240">
    <property type="entry name" value="FHA"/>
    <property type="match status" value="1"/>
</dbReference>
<dbReference type="PANTHER" id="PTHR46210:SF1">
    <property type="entry name" value="FHA DOMAIN-CONTAINING PROTEIN"/>
    <property type="match status" value="1"/>
</dbReference>
<comment type="caution">
    <text evidence="6">The sequence shown here is derived from an EMBL/GenBank/DDBJ whole genome shotgun (WGS) entry which is preliminary data.</text>
</comment>
<accession>A0A1R2BKI1</accession>
<reference evidence="6 7" key="1">
    <citation type="submission" date="2016-11" db="EMBL/GenBank/DDBJ databases">
        <title>The macronuclear genome of Stentor coeruleus: a giant cell with tiny introns.</title>
        <authorList>
            <person name="Slabodnick M."/>
            <person name="Ruby J.G."/>
            <person name="Reiff S.B."/>
            <person name="Swart E.C."/>
            <person name="Gosai S."/>
            <person name="Prabakaran S."/>
            <person name="Witkowska E."/>
            <person name="Larue G.E."/>
            <person name="Fisher S."/>
            <person name="Freeman R.M."/>
            <person name="Gunawardena J."/>
            <person name="Chu W."/>
            <person name="Stover N.A."/>
            <person name="Gregory B.D."/>
            <person name="Nowacki M."/>
            <person name="Derisi J."/>
            <person name="Roy S.W."/>
            <person name="Marshall W.F."/>
            <person name="Sood P."/>
        </authorList>
    </citation>
    <scope>NUCLEOTIDE SEQUENCE [LARGE SCALE GENOMIC DNA]</scope>
    <source>
        <strain evidence="6">WM001</strain>
    </source>
</reference>
<dbReference type="SMART" id="SM00744">
    <property type="entry name" value="RINGv"/>
    <property type="match status" value="1"/>
</dbReference>
<dbReference type="InterPro" id="IPR000253">
    <property type="entry name" value="FHA_dom"/>
</dbReference>